<dbReference type="Proteomes" id="UP000887540">
    <property type="component" value="Unplaced"/>
</dbReference>
<proteinExistence type="predicted"/>
<dbReference type="AlphaFoldDB" id="A0A914CJZ5"/>
<protein>
    <submittedName>
        <fullName evidence="2">Uncharacterized protein</fullName>
    </submittedName>
</protein>
<evidence type="ECO:0000313" key="1">
    <source>
        <dbReference type="Proteomes" id="UP000887540"/>
    </source>
</evidence>
<organism evidence="1 2">
    <name type="scientific">Acrobeloides nanus</name>
    <dbReference type="NCBI Taxonomy" id="290746"/>
    <lineage>
        <taxon>Eukaryota</taxon>
        <taxon>Metazoa</taxon>
        <taxon>Ecdysozoa</taxon>
        <taxon>Nematoda</taxon>
        <taxon>Chromadorea</taxon>
        <taxon>Rhabditida</taxon>
        <taxon>Tylenchina</taxon>
        <taxon>Cephalobomorpha</taxon>
        <taxon>Cephaloboidea</taxon>
        <taxon>Cephalobidae</taxon>
        <taxon>Acrobeloides</taxon>
    </lineage>
</organism>
<dbReference type="WBParaSite" id="ACRNAN_scaffold11146.g10775.t1">
    <property type="protein sequence ID" value="ACRNAN_scaffold11146.g10775.t1"/>
    <property type="gene ID" value="ACRNAN_scaffold11146.g10775"/>
</dbReference>
<accession>A0A914CJZ5</accession>
<evidence type="ECO:0000313" key="2">
    <source>
        <dbReference type="WBParaSite" id="ACRNAN_scaffold11146.g10775.t1"/>
    </source>
</evidence>
<keyword evidence="1" id="KW-1185">Reference proteome</keyword>
<reference evidence="2" key="1">
    <citation type="submission" date="2022-11" db="UniProtKB">
        <authorList>
            <consortium name="WormBaseParasite"/>
        </authorList>
    </citation>
    <scope>IDENTIFICATION</scope>
</reference>
<sequence>MSCLGSALFVAKFLSYAKLCTNRGYRNFPDNAIALCSQEERRRTGHEWELVILATSLEAVISSSLNTARQTWNHPPEDIVEIPYPVRFKNAVKSPAVYDCLACKGITRRTELAI</sequence>
<name>A0A914CJZ5_9BILA</name>